<reference evidence="2 3" key="1">
    <citation type="submission" date="2017-10" db="EMBL/GenBank/DDBJ databases">
        <title>Genome sequence of Caulobacter mirabilis FWC38.</title>
        <authorList>
            <person name="Fiebig A."/>
            <person name="Crosson S."/>
        </authorList>
    </citation>
    <scope>NUCLEOTIDE SEQUENCE [LARGE SCALE GENOMIC DNA]</scope>
    <source>
        <strain evidence="2 3">FWC 38</strain>
    </source>
</reference>
<evidence type="ECO:0000313" key="2">
    <source>
        <dbReference type="EMBL" id="ATQ44121.1"/>
    </source>
</evidence>
<dbReference type="Gene3D" id="3.90.1340.10">
    <property type="entry name" value="Phage tail collar domain"/>
    <property type="match status" value="1"/>
</dbReference>
<dbReference type="Pfam" id="PF07484">
    <property type="entry name" value="Collar"/>
    <property type="match status" value="1"/>
</dbReference>
<dbReference type="InterPro" id="IPR037053">
    <property type="entry name" value="Phage_tail_collar_dom_sf"/>
</dbReference>
<protein>
    <submittedName>
        <fullName evidence="2">Microcystin-dependent protein</fullName>
    </submittedName>
</protein>
<feature type="domain" description="Phage tail collar" evidence="1">
    <location>
        <begin position="7"/>
        <end position="59"/>
    </location>
</feature>
<accession>A0A2D2B1I2</accession>
<proteinExistence type="predicted"/>
<dbReference type="SUPFAM" id="SSF88874">
    <property type="entry name" value="Receptor-binding domain of short tail fibre protein gp12"/>
    <property type="match status" value="1"/>
</dbReference>
<dbReference type="InterPro" id="IPR011083">
    <property type="entry name" value="Phage_tail_collar_dom"/>
</dbReference>
<dbReference type="RefSeq" id="WP_099623369.1">
    <property type="nucleotide sequence ID" value="NZ_CP024201.1"/>
</dbReference>
<dbReference type="OrthoDB" id="9810174at2"/>
<name>A0A2D2B1I2_9CAUL</name>
<sequence>MTEPFIGEIQLFGFPFAPAKWATCSGQLIPIQQNTALFSLLGTQYGGNGTTNFALPNFGQYSPDNQGQGPGLTPRTVGEMVGTPTVTLLQNEMPAHTHTAQIYMARGVTARVGTPQANSAPSNPTAAQGFVTTGAPDTVLSPMTLAMSGGGLPHENSQPYLTVNFSIALQGVFPSFG</sequence>
<dbReference type="AlphaFoldDB" id="A0A2D2B1I2"/>
<dbReference type="KEGG" id="cmb:CSW64_17870"/>
<dbReference type="EMBL" id="CP024201">
    <property type="protein sequence ID" value="ATQ44121.1"/>
    <property type="molecule type" value="Genomic_DNA"/>
</dbReference>
<dbReference type="Proteomes" id="UP000228945">
    <property type="component" value="Chromosome"/>
</dbReference>
<evidence type="ECO:0000259" key="1">
    <source>
        <dbReference type="Pfam" id="PF07484"/>
    </source>
</evidence>
<organism evidence="2 3">
    <name type="scientific">Caulobacter mirabilis</name>
    <dbReference type="NCBI Taxonomy" id="69666"/>
    <lineage>
        <taxon>Bacteria</taxon>
        <taxon>Pseudomonadati</taxon>
        <taxon>Pseudomonadota</taxon>
        <taxon>Alphaproteobacteria</taxon>
        <taxon>Caulobacterales</taxon>
        <taxon>Caulobacteraceae</taxon>
        <taxon>Caulobacter</taxon>
    </lineage>
</organism>
<keyword evidence="3" id="KW-1185">Reference proteome</keyword>
<gene>
    <name evidence="2" type="ORF">CSW64_17870</name>
</gene>
<evidence type="ECO:0000313" key="3">
    <source>
        <dbReference type="Proteomes" id="UP000228945"/>
    </source>
</evidence>